<reference evidence="1" key="1">
    <citation type="submission" date="2020-08" db="EMBL/GenBank/DDBJ databases">
        <title>Genomic Encyclopedia of Type Strains, Phase III (KMG-III): the genomes of soil and plant-associated and newly described type strains.</title>
        <authorList>
            <person name="Whitman W."/>
        </authorList>
    </citation>
    <scope>NUCLEOTIDE SEQUENCE [LARGE SCALE GENOMIC DNA]</scope>
    <source>
        <strain evidence="1">CECT 8628</strain>
    </source>
</reference>
<accession>A0A839SCL6</accession>
<sequence>MAYTQTDFFGYLPYFNYPYPVQSGRHNSLRDINGTHII</sequence>
<keyword evidence="2" id="KW-1185">Reference proteome</keyword>
<evidence type="ECO:0000313" key="1">
    <source>
        <dbReference type="EMBL" id="MBB3054650.1"/>
    </source>
</evidence>
<gene>
    <name evidence="1" type="ORF">FHS11_001060</name>
</gene>
<protein>
    <submittedName>
        <fullName evidence="1">Uncharacterized protein</fullName>
    </submittedName>
</protein>
<organism evidence="1 2">
    <name type="scientific">Mucilaginibacter gotjawali</name>
    <dbReference type="NCBI Taxonomy" id="1550579"/>
    <lineage>
        <taxon>Bacteria</taxon>
        <taxon>Pseudomonadati</taxon>
        <taxon>Bacteroidota</taxon>
        <taxon>Sphingobacteriia</taxon>
        <taxon>Sphingobacteriales</taxon>
        <taxon>Sphingobacteriaceae</taxon>
        <taxon>Mucilaginibacter</taxon>
    </lineage>
</organism>
<dbReference type="Proteomes" id="UP000539265">
    <property type="component" value="Unassembled WGS sequence"/>
</dbReference>
<evidence type="ECO:0000313" key="2">
    <source>
        <dbReference type="Proteomes" id="UP000539265"/>
    </source>
</evidence>
<name>A0A839SCL6_9SPHI</name>
<dbReference type="AlphaFoldDB" id="A0A839SCL6"/>
<proteinExistence type="predicted"/>
<comment type="caution">
    <text evidence="1">The sequence shown here is derived from an EMBL/GenBank/DDBJ whole genome shotgun (WGS) entry which is preliminary data.</text>
</comment>
<dbReference type="EMBL" id="JACHWX010000002">
    <property type="protein sequence ID" value="MBB3054650.1"/>
    <property type="molecule type" value="Genomic_DNA"/>
</dbReference>